<dbReference type="Pfam" id="PF13511">
    <property type="entry name" value="DUF4124"/>
    <property type="match status" value="1"/>
</dbReference>
<feature type="coiled-coil region" evidence="1">
    <location>
        <begin position="117"/>
        <end position="144"/>
    </location>
</feature>
<dbReference type="AlphaFoldDB" id="A0A1W1XBP1"/>
<dbReference type="InterPro" id="IPR025392">
    <property type="entry name" value="DUF4124"/>
</dbReference>
<evidence type="ECO:0000313" key="6">
    <source>
        <dbReference type="Proteomes" id="UP000192761"/>
    </source>
</evidence>
<keyword evidence="1" id="KW-0175">Coiled coil</keyword>
<evidence type="ECO:0000256" key="3">
    <source>
        <dbReference type="SAM" id="SignalP"/>
    </source>
</evidence>
<keyword evidence="3" id="KW-0732">Signal</keyword>
<keyword evidence="6" id="KW-1185">Reference proteome</keyword>
<dbReference type="STRING" id="1121001.SAMN02745857_01157"/>
<accession>A0A1W1XBP1</accession>
<organism evidence="5 6">
    <name type="scientific">Andreprevotia lacus DSM 23236</name>
    <dbReference type="NCBI Taxonomy" id="1121001"/>
    <lineage>
        <taxon>Bacteria</taxon>
        <taxon>Pseudomonadati</taxon>
        <taxon>Pseudomonadota</taxon>
        <taxon>Betaproteobacteria</taxon>
        <taxon>Neisseriales</taxon>
        <taxon>Chitinibacteraceae</taxon>
        <taxon>Andreprevotia</taxon>
    </lineage>
</organism>
<sequence length="200" mass="22832">MRVGFIGIVAVTCAALLALPAQAKLYRWVDENGKVQYSDKPPQTDPKSGISEVDTRGRVIKEPEKKISEEEKARLQAEETKQKEIQRRDRALLQSFSKPEEVDILRDRQIEAVQGQLQTNKLRRQTAEDKLARINKNADTLKKRNKPLPADMEADRAVIQKEIDDIDADSKKKLANIEDIKKRAEDDKKRLVELKALNAH</sequence>
<reference evidence="5 6" key="1">
    <citation type="submission" date="2017-04" db="EMBL/GenBank/DDBJ databases">
        <authorList>
            <person name="Afonso C.L."/>
            <person name="Miller P.J."/>
            <person name="Scott M.A."/>
            <person name="Spackman E."/>
            <person name="Goraichik I."/>
            <person name="Dimitrov K.M."/>
            <person name="Suarez D.L."/>
            <person name="Swayne D.E."/>
        </authorList>
    </citation>
    <scope>NUCLEOTIDE SEQUENCE [LARGE SCALE GENOMIC DNA]</scope>
    <source>
        <strain evidence="5 6">DSM 23236</strain>
    </source>
</reference>
<proteinExistence type="predicted"/>
<protein>
    <recommendedName>
        <fullName evidence="4">DUF4124 domain-containing protein</fullName>
    </recommendedName>
</protein>
<feature type="region of interest" description="Disordered" evidence="2">
    <location>
        <begin position="35"/>
        <end position="58"/>
    </location>
</feature>
<feature type="chain" id="PRO_5010692416" description="DUF4124 domain-containing protein" evidence="3">
    <location>
        <begin position="24"/>
        <end position="200"/>
    </location>
</feature>
<dbReference type="OrthoDB" id="7064973at2"/>
<dbReference type="RefSeq" id="WP_084089799.1">
    <property type="nucleotide sequence ID" value="NZ_FWXD01000005.1"/>
</dbReference>
<gene>
    <name evidence="5" type="ORF">SAMN02745857_01157</name>
</gene>
<evidence type="ECO:0000313" key="5">
    <source>
        <dbReference type="EMBL" id="SMC21204.1"/>
    </source>
</evidence>
<dbReference type="Proteomes" id="UP000192761">
    <property type="component" value="Unassembled WGS sequence"/>
</dbReference>
<feature type="domain" description="DUF4124" evidence="4">
    <location>
        <begin position="13"/>
        <end position="47"/>
    </location>
</feature>
<feature type="signal peptide" evidence="3">
    <location>
        <begin position="1"/>
        <end position="23"/>
    </location>
</feature>
<evidence type="ECO:0000259" key="4">
    <source>
        <dbReference type="Pfam" id="PF13511"/>
    </source>
</evidence>
<evidence type="ECO:0000256" key="1">
    <source>
        <dbReference type="SAM" id="Coils"/>
    </source>
</evidence>
<dbReference type="EMBL" id="FWXD01000005">
    <property type="protein sequence ID" value="SMC21204.1"/>
    <property type="molecule type" value="Genomic_DNA"/>
</dbReference>
<evidence type="ECO:0000256" key="2">
    <source>
        <dbReference type="SAM" id="MobiDB-lite"/>
    </source>
</evidence>
<name>A0A1W1XBP1_9NEIS</name>